<evidence type="ECO:0000259" key="1">
    <source>
        <dbReference type="PROSITE" id="PS50404"/>
    </source>
</evidence>
<name>A0ABR9VS01_9SYNC</name>
<gene>
    <name evidence="3" type="ORF">IQ217_09760</name>
</gene>
<dbReference type="Pfam" id="PF00043">
    <property type="entry name" value="GST_C"/>
    <property type="match status" value="1"/>
</dbReference>
<dbReference type="SUPFAM" id="SSF52833">
    <property type="entry name" value="Thioredoxin-like"/>
    <property type="match status" value="1"/>
</dbReference>
<comment type="caution">
    <text evidence="3">The sequence shown here is derived from an EMBL/GenBank/DDBJ whole genome shotgun (WGS) entry which is preliminary data.</text>
</comment>
<dbReference type="RefSeq" id="WP_194019793.1">
    <property type="nucleotide sequence ID" value="NZ_JADEVV010000024.1"/>
</dbReference>
<dbReference type="PROSITE" id="PS50404">
    <property type="entry name" value="GST_NTER"/>
    <property type="match status" value="1"/>
</dbReference>
<dbReference type="EMBL" id="JADEVV010000024">
    <property type="protein sequence ID" value="MBE9254119.1"/>
    <property type="molecule type" value="Genomic_DNA"/>
</dbReference>
<feature type="domain" description="GST C-terminal" evidence="2">
    <location>
        <begin position="84"/>
        <end position="203"/>
    </location>
</feature>
<dbReference type="SFLD" id="SFLDG01151">
    <property type="entry name" value="Main.2:_Nu-like"/>
    <property type="match status" value="1"/>
</dbReference>
<dbReference type="Gene3D" id="1.20.1050.10">
    <property type="match status" value="1"/>
</dbReference>
<protein>
    <submittedName>
        <fullName evidence="3">Glutathione S-transferase family protein</fullName>
    </submittedName>
</protein>
<dbReference type="Pfam" id="PF13409">
    <property type="entry name" value="GST_N_2"/>
    <property type="match status" value="1"/>
</dbReference>
<evidence type="ECO:0000313" key="3">
    <source>
        <dbReference type="EMBL" id="MBE9254119.1"/>
    </source>
</evidence>
<proteinExistence type="predicted"/>
<accession>A0ABR9VS01</accession>
<feature type="domain" description="GST N-terminal" evidence="1">
    <location>
        <begin position="1"/>
        <end position="82"/>
    </location>
</feature>
<dbReference type="SFLD" id="SFLDS00019">
    <property type="entry name" value="Glutathione_Transferase_(cytos"/>
    <property type="match status" value="1"/>
</dbReference>
<keyword evidence="4" id="KW-1185">Reference proteome</keyword>
<dbReference type="InterPro" id="IPR004046">
    <property type="entry name" value="GST_C"/>
</dbReference>
<reference evidence="3 4" key="1">
    <citation type="submission" date="2020-10" db="EMBL/GenBank/DDBJ databases">
        <authorList>
            <person name="Castelo-Branco R."/>
            <person name="Eusebio N."/>
            <person name="Adriana R."/>
            <person name="Vieira A."/>
            <person name="Brugerolle De Fraissinette N."/>
            <person name="Rezende De Castro R."/>
            <person name="Schneider M.P."/>
            <person name="Vasconcelos V."/>
            <person name="Leao P.N."/>
        </authorList>
    </citation>
    <scope>NUCLEOTIDE SEQUENCE [LARGE SCALE GENOMIC DNA]</scope>
    <source>
        <strain evidence="3 4">LEGE 00031</strain>
    </source>
</reference>
<sequence>MYTVFGDMLSGNCYKIKLLMEFLGIDHEWVHVDILASETHTEEFRKMNPNARIPVIDLGDGRYLWESNAILNYLAENTEFLPQDRYEKAKVLQWQFFEQYSHEPYIATARYINKYLGLPKEREAEYHAKQIGGHKALSVMEKHLVENKFFLGANATIADISLYAYTHVADEGGFDLSKYLNIQRWFKDFENIPGYIKMTRNNA</sequence>
<dbReference type="CDD" id="cd03056">
    <property type="entry name" value="GST_N_4"/>
    <property type="match status" value="1"/>
</dbReference>
<dbReference type="Proteomes" id="UP000658720">
    <property type="component" value="Unassembled WGS sequence"/>
</dbReference>
<dbReference type="InterPro" id="IPR010987">
    <property type="entry name" value="Glutathione-S-Trfase_C-like"/>
</dbReference>
<dbReference type="PROSITE" id="PS50405">
    <property type="entry name" value="GST_CTER"/>
    <property type="match status" value="1"/>
</dbReference>
<organism evidence="3 4">
    <name type="scientific">Synechocystis salina LEGE 00031</name>
    <dbReference type="NCBI Taxonomy" id="1828736"/>
    <lineage>
        <taxon>Bacteria</taxon>
        <taxon>Bacillati</taxon>
        <taxon>Cyanobacteriota</taxon>
        <taxon>Cyanophyceae</taxon>
        <taxon>Synechococcales</taxon>
        <taxon>Merismopediaceae</taxon>
        <taxon>Synechocystis</taxon>
    </lineage>
</organism>
<evidence type="ECO:0000259" key="2">
    <source>
        <dbReference type="PROSITE" id="PS50405"/>
    </source>
</evidence>
<dbReference type="InterPro" id="IPR036282">
    <property type="entry name" value="Glutathione-S-Trfase_C_sf"/>
</dbReference>
<dbReference type="PANTHER" id="PTHR44051">
    <property type="entry name" value="GLUTATHIONE S-TRANSFERASE-RELATED"/>
    <property type="match status" value="1"/>
</dbReference>
<dbReference type="InterPro" id="IPR040079">
    <property type="entry name" value="Glutathione_S-Trfase"/>
</dbReference>
<evidence type="ECO:0000313" key="4">
    <source>
        <dbReference type="Proteomes" id="UP000658720"/>
    </source>
</evidence>
<dbReference type="PANTHER" id="PTHR44051:SF2">
    <property type="entry name" value="HYPOTHETICAL GLUTATHIONE S-TRANSFERASE LIKE PROTEIN"/>
    <property type="match status" value="1"/>
</dbReference>
<dbReference type="InterPro" id="IPR036249">
    <property type="entry name" value="Thioredoxin-like_sf"/>
</dbReference>
<dbReference type="InterPro" id="IPR004045">
    <property type="entry name" value="Glutathione_S-Trfase_N"/>
</dbReference>
<dbReference type="SFLD" id="SFLDG00358">
    <property type="entry name" value="Main_(cytGST)"/>
    <property type="match status" value="1"/>
</dbReference>
<dbReference type="SUPFAM" id="SSF47616">
    <property type="entry name" value="GST C-terminal domain-like"/>
    <property type="match status" value="1"/>
</dbReference>
<dbReference type="Gene3D" id="3.40.30.10">
    <property type="entry name" value="Glutaredoxin"/>
    <property type="match status" value="1"/>
</dbReference>